<organism evidence="2 3">
    <name type="scientific">Eimeria acervulina</name>
    <name type="common">Coccidian parasite</name>
    <dbReference type="NCBI Taxonomy" id="5801"/>
    <lineage>
        <taxon>Eukaryota</taxon>
        <taxon>Sar</taxon>
        <taxon>Alveolata</taxon>
        <taxon>Apicomplexa</taxon>
        <taxon>Conoidasida</taxon>
        <taxon>Coccidia</taxon>
        <taxon>Eucoccidiorida</taxon>
        <taxon>Eimeriorina</taxon>
        <taxon>Eimeriidae</taxon>
        <taxon>Eimeria</taxon>
    </lineage>
</organism>
<reference evidence="2" key="1">
    <citation type="submission" date="2013-10" db="EMBL/GenBank/DDBJ databases">
        <title>Genomic analysis of the causative agents of coccidiosis in chickens.</title>
        <authorList>
            <person name="Reid A.J."/>
            <person name="Blake D."/>
            <person name="Billington K."/>
            <person name="Browne H."/>
            <person name="Dunn M."/>
            <person name="Hung S."/>
            <person name="Kawahara F."/>
            <person name="Miranda-Saavedra D."/>
            <person name="Mourier T."/>
            <person name="Nagra H."/>
            <person name="Otto T.D."/>
            <person name="Rawlings N."/>
            <person name="Sanchez A."/>
            <person name="Sanders M."/>
            <person name="Subramaniam C."/>
            <person name="Tay Y."/>
            <person name="Dear P."/>
            <person name="Doerig C."/>
            <person name="Gruber A."/>
            <person name="Parkinson J."/>
            <person name="Shirley M."/>
            <person name="Wan K.L."/>
            <person name="Berriman M."/>
            <person name="Tomley F."/>
            <person name="Pain A."/>
        </authorList>
    </citation>
    <scope>NUCLEOTIDE SEQUENCE</scope>
    <source>
        <strain evidence="2">Houghton</strain>
    </source>
</reference>
<dbReference type="VEuPathDB" id="ToxoDB:EAH_00032220"/>
<dbReference type="AlphaFoldDB" id="U6GU03"/>
<dbReference type="Proteomes" id="UP000018050">
    <property type="component" value="Unassembled WGS sequence"/>
</dbReference>
<dbReference type="GeneID" id="25271292"/>
<keyword evidence="3" id="KW-1185">Reference proteome</keyword>
<evidence type="ECO:0000256" key="1">
    <source>
        <dbReference type="SAM" id="MobiDB-lite"/>
    </source>
</evidence>
<gene>
    <name evidence="2" type="ORF">EAH_00032220</name>
</gene>
<dbReference type="EMBL" id="HG673032">
    <property type="protein sequence ID" value="CDI83012.1"/>
    <property type="molecule type" value="Genomic_DNA"/>
</dbReference>
<feature type="region of interest" description="Disordered" evidence="1">
    <location>
        <begin position="442"/>
        <end position="489"/>
    </location>
</feature>
<proteinExistence type="predicted"/>
<dbReference type="OrthoDB" id="330403at2759"/>
<name>U6GU03_EIMAC</name>
<evidence type="ECO:0000313" key="2">
    <source>
        <dbReference type="EMBL" id="CDI83012.1"/>
    </source>
</evidence>
<feature type="compositionally biased region" description="Low complexity" evidence="1">
    <location>
        <begin position="447"/>
        <end position="457"/>
    </location>
</feature>
<protein>
    <submittedName>
        <fullName evidence="2">Uncharacterized protein</fullName>
    </submittedName>
</protein>
<accession>U6GU03</accession>
<evidence type="ECO:0000313" key="3">
    <source>
        <dbReference type="Proteomes" id="UP000018050"/>
    </source>
</evidence>
<dbReference type="RefSeq" id="XP_013247790.1">
    <property type="nucleotide sequence ID" value="XM_013392336.1"/>
</dbReference>
<reference evidence="2" key="2">
    <citation type="submission" date="2013-10" db="EMBL/GenBank/DDBJ databases">
        <authorList>
            <person name="Aslett M."/>
        </authorList>
    </citation>
    <scope>NUCLEOTIDE SEQUENCE</scope>
    <source>
        <strain evidence="2">Houghton</strain>
    </source>
</reference>
<sequence length="661" mass="75976">MYTPGDHPEGNSQIRRASIFDPFADFSQMSRSRKAVTGSPAAAEAGSPAVAAGAAATGNAEAAGGEKGIYEDPKKIKKVWAQRHLTYCELQEEEDEERLRLLYQIVHEVYRQFGGKWSNELPPTSALIKLLRKPKVEGLRVAVPNPQSLLNKYIMKPCEAVELVHSLLIPLVMERFYLFDMRFAESPRLLIEEATSAAEWCLATRALSRMGRIANYLLTVILESRVPGLLRLLFRLNGLQFFEYRISYMLHMLSWRGQDNYEPPLEFERNREKAIIKCRRSDLLQIINGEEEEMSRELSLWSNLRRSLHRGLNVYLCRTVLCFIADMMYLSCLDTAPILLSRAREMHTALDTIVIPALREVKVQLLTNVTLDFCWKAAVCLRDVFKKTAEQEDINPDTLLPFTLPQRWGLRGGGPWPSLWQSTWEVPYINWKSDLTTLDDYERTSTPRKNAPAARTAKASRRTGRTRSGISKLGDKTKRPPSPPLLDSANTAIPREEYFFLRRENTENFETGRFVRAAQALEQMNLLHPQHQQEQQEQQQDLETMPLYRQWKSPVIPCWMPGCKAVIFQGQATGPTLESMHYCPECHVASYCSEKCREAHLNCGHSEVCCYFKKPPTFLRFHMLKNQIPRQMKYPILDVFHGLCDLNFTVDVQPEDFHPIF</sequence>
<dbReference type="SUPFAM" id="SSF144232">
    <property type="entry name" value="HIT/MYND zinc finger-like"/>
    <property type="match status" value="1"/>
</dbReference>